<dbReference type="EMBL" id="BNAH01000003">
    <property type="protein sequence ID" value="GHE83683.1"/>
    <property type="molecule type" value="Genomic_DNA"/>
</dbReference>
<dbReference type="InterPro" id="IPR017782">
    <property type="entry name" value="Hydroxyacylglutathione_Hdrlase"/>
</dbReference>
<dbReference type="SMART" id="SM00849">
    <property type="entry name" value="Lactamase_B"/>
    <property type="match status" value="1"/>
</dbReference>
<comment type="caution">
    <text evidence="9">The sequence shown here is derived from an EMBL/GenBank/DDBJ whole genome shotgun (WGS) entry which is preliminary data.</text>
</comment>
<dbReference type="PIRSF" id="PIRSF005457">
    <property type="entry name" value="Glx"/>
    <property type="match status" value="1"/>
</dbReference>
<name>A0ABQ3IK86_9GAMM</name>
<keyword evidence="5 7" id="KW-0378">Hydrolase</keyword>
<dbReference type="InterPro" id="IPR036866">
    <property type="entry name" value="RibonucZ/Hydroxyglut_hydro"/>
</dbReference>
<dbReference type="PANTHER" id="PTHR43705">
    <property type="entry name" value="HYDROXYACYLGLUTATHIONE HYDROLASE"/>
    <property type="match status" value="1"/>
</dbReference>
<evidence type="ECO:0000256" key="7">
    <source>
        <dbReference type="HAMAP-Rule" id="MF_01374"/>
    </source>
</evidence>
<keyword evidence="6 7" id="KW-0862">Zinc</keyword>
<feature type="domain" description="Metallo-beta-lactamase" evidence="8">
    <location>
        <begin position="19"/>
        <end position="180"/>
    </location>
</feature>
<dbReference type="InterPro" id="IPR035680">
    <property type="entry name" value="Clx_II_MBL"/>
</dbReference>
<organism evidence="9 10">
    <name type="scientific">Thalassotalea profundi</name>
    <dbReference type="NCBI Taxonomy" id="2036687"/>
    <lineage>
        <taxon>Bacteria</taxon>
        <taxon>Pseudomonadati</taxon>
        <taxon>Pseudomonadota</taxon>
        <taxon>Gammaproteobacteria</taxon>
        <taxon>Alteromonadales</taxon>
        <taxon>Colwelliaceae</taxon>
        <taxon>Thalassotalea</taxon>
    </lineage>
</organism>
<dbReference type="PANTHER" id="PTHR43705:SF1">
    <property type="entry name" value="HYDROXYACYLGLUTATHIONE HYDROLASE GLOB"/>
    <property type="match status" value="1"/>
</dbReference>
<comment type="function">
    <text evidence="7">Thiolesterase that catalyzes the hydrolysis of S-D-lactoyl-glutathione to form glutathione and D-lactic acid.</text>
</comment>
<evidence type="ECO:0000256" key="2">
    <source>
        <dbReference type="ARBA" id="ARBA00004963"/>
    </source>
</evidence>
<evidence type="ECO:0000259" key="8">
    <source>
        <dbReference type="SMART" id="SM00849"/>
    </source>
</evidence>
<feature type="binding site" evidence="7">
    <location>
        <position position="142"/>
    </location>
    <ligand>
        <name>Zn(2+)</name>
        <dbReference type="ChEBI" id="CHEBI:29105"/>
        <label>2</label>
    </ligand>
</feature>
<evidence type="ECO:0000256" key="4">
    <source>
        <dbReference type="ARBA" id="ARBA00022723"/>
    </source>
</evidence>
<dbReference type="GO" id="GO:0016787">
    <property type="term" value="F:hydrolase activity"/>
    <property type="evidence" value="ECO:0007669"/>
    <property type="project" value="UniProtKB-KW"/>
</dbReference>
<dbReference type="HAMAP" id="MF_01374">
    <property type="entry name" value="Glyoxalase_2"/>
    <property type="match status" value="1"/>
</dbReference>
<reference evidence="10" key="1">
    <citation type="journal article" date="2019" name="Int. J. Syst. Evol. Microbiol.">
        <title>The Global Catalogue of Microorganisms (GCM) 10K type strain sequencing project: providing services to taxonomists for standard genome sequencing and annotation.</title>
        <authorList>
            <consortium name="The Broad Institute Genomics Platform"/>
            <consortium name="The Broad Institute Genome Sequencing Center for Infectious Disease"/>
            <person name="Wu L."/>
            <person name="Ma J."/>
        </authorList>
    </citation>
    <scope>NUCLEOTIDE SEQUENCE [LARGE SCALE GENOMIC DNA]</scope>
    <source>
        <strain evidence="10">CGMCC 1.15922</strain>
    </source>
</reference>
<dbReference type="InterPro" id="IPR050110">
    <property type="entry name" value="Glyoxalase_II_hydrolase"/>
</dbReference>
<feature type="binding site" evidence="7">
    <location>
        <position position="180"/>
    </location>
    <ligand>
        <name>Zn(2+)</name>
        <dbReference type="ChEBI" id="CHEBI:29105"/>
        <label>2</label>
    </ligand>
</feature>
<comment type="pathway">
    <text evidence="2 7">Secondary metabolite metabolism; methylglyoxal degradation; (R)-lactate from methylglyoxal: step 2/2.</text>
</comment>
<comment type="similarity">
    <text evidence="3 7">Belongs to the metallo-beta-lactamase superfamily. Glyoxalase II family.</text>
</comment>
<evidence type="ECO:0000256" key="1">
    <source>
        <dbReference type="ARBA" id="ARBA00001623"/>
    </source>
</evidence>
<protein>
    <recommendedName>
        <fullName evidence="7">Hydroxyacylglutathione hydrolase</fullName>
        <ecNumber evidence="7">3.1.2.6</ecNumber>
    </recommendedName>
    <alternativeName>
        <fullName evidence="7">Glyoxalase II</fullName>
        <shortName evidence="7">Glx II</shortName>
    </alternativeName>
</protein>
<dbReference type="Proteomes" id="UP000626370">
    <property type="component" value="Unassembled WGS sequence"/>
</dbReference>
<evidence type="ECO:0000313" key="10">
    <source>
        <dbReference type="Proteomes" id="UP000626370"/>
    </source>
</evidence>
<keyword evidence="10" id="KW-1185">Reference proteome</keyword>
<proteinExistence type="inferred from homology"/>
<dbReference type="RefSeq" id="WP_189377046.1">
    <property type="nucleotide sequence ID" value="NZ_BNAH01000003.1"/>
</dbReference>
<dbReference type="Pfam" id="PF00753">
    <property type="entry name" value="Lactamase_B"/>
    <property type="match status" value="1"/>
</dbReference>
<dbReference type="Pfam" id="PF16123">
    <property type="entry name" value="HAGH_C"/>
    <property type="match status" value="1"/>
</dbReference>
<feature type="binding site" evidence="7">
    <location>
        <position position="64"/>
    </location>
    <ligand>
        <name>Zn(2+)</name>
        <dbReference type="ChEBI" id="CHEBI:29105"/>
        <label>1</label>
    </ligand>
</feature>
<evidence type="ECO:0000256" key="3">
    <source>
        <dbReference type="ARBA" id="ARBA00006759"/>
    </source>
</evidence>
<evidence type="ECO:0000313" key="9">
    <source>
        <dbReference type="EMBL" id="GHE83683.1"/>
    </source>
</evidence>
<dbReference type="NCBIfam" id="TIGR03413">
    <property type="entry name" value="GSH_gloB"/>
    <property type="match status" value="1"/>
</dbReference>
<feature type="binding site" evidence="7">
    <location>
        <position position="66"/>
    </location>
    <ligand>
        <name>Zn(2+)</name>
        <dbReference type="ChEBI" id="CHEBI:29105"/>
        <label>2</label>
    </ligand>
</feature>
<keyword evidence="4 7" id="KW-0479">Metal-binding</keyword>
<feature type="binding site" evidence="7">
    <location>
        <position position="142"/>
    </location>
    <ligand>
        <name>Zn(2+)</name>
        <dbReference type="ChEBI" id="CHEBI:29105"/>
        <label>1</label>
    </ligand>
</feature>
<comment type="cofactor">
    <cofactor evidence="7">
        <name>Zn(2+)</name>
        <dbReference type="ChEBI" id="CHEBI:29105"/>
    </cofactor>
    <text evidence="7">Binds 2 Zn(2+) ions per subunit.</text>
</comment>
<feature type="binding site" evidence="7">
    <location>
        <position position="125"/>
    </location>
    <ligand>
        <name>Zn(2+)</name>
        <dbReference type="ChEBI" id="CHEBI:29105"/>
        <label>1</label>
    </ligand>
</feature>
<dbReference type="Gene3D" id="3.60.15.10">
    <property type="entry name" value="Ribonuclease Z/Hydroxyacylglutathione hydrolase-like"/>
    <property type="match status" value="1"/>
</dbReference>
<feature type="binding site" evidence="7">
    <location>
        <position position="67"/>
    </location>
    <ligand>
        <name>Zn(2+)</name>
        <dbReference type="ChEBI" id="CHEBI:29105"/>
        <label>2</label>
    </ligand>
</feature>
<dbReference type="EC" id="3.1.2.6" evidence="7"/>
<accession>A0ABQ3IK86</accession>
<dbReference type="SUPFAM" id="SSF56281">
    <property type="entry name" value="Metallo-hydrolase/oxidoreductase"/>
    <property type="match status" value="1"/>
</dbReference>
<evidence type="ECO:0000256" key="5">
    <source>
        <dbReference type="ARBA" id="ARBA00022801"/>
    </source>
</evidence>
<dbReference type="InterPro" id="IPR001279">
    <property type="entry name" value="Metallo-B-lactamas"/>
</dbReference>
<evidence type="ECO:0000256" key="6">
    <source>
        <dbReference type="ARBA" id="ARBA00022833"/>
    </source>
</evidence>
<sequence length="268" mass="30241">MPTNSNNLIKINPIKAFSDNYIWALTSQKNNLLVLVDPGDAAVCIDYIKKHNLQLHSILITHHHNDHIGGVEELRTYCQQQQWPLTVYGPALEAENCSDIKLSEGHNVLLEMFDLTFSIIDVPGHTNGHIAYFCEDILFCGDTLFSGGCGRLFEGTPQQMLQSLAKLSNLPAQTRVYCTHEYTLANLTFALTVEPDNVDLIDYYNHVRTLREQNKITLPSTIATECLINPFLRSDNQTIVTSAQEYSGKPVKPGLESFTVIREWKNNF</sequence>
<comment type="catalytic activity">
    <reaction evidence="1 7">
        <text>an S-(2-hydroxyacyl)glutathione + H2O = a 2-hydroxy carboxylate + glutathione + H(+)</text>
        <dbReference type="Rhea" id="RHEA:21864"/>
        <dbReference type="ChEBI" id="CHEBI:15377"/>
        <dbReference type="ChEBI" id="CHEBI:15378"/>
        <dbReference type="ChEBI" id="CHEBI:57925"/>
        <dbReference type="ChEBI" id="CHEBI:58896"/>
        <dbReference type="ChEBI" id="CHEBI:71261"/>
        <dbReference type="EC" id="3.1.2.6"/>
    </reaction>
</comment>
<dbReference type="InterPro" id="IPR032282">
    <property type="entry name" value="HAGH_C"/>
</dbReference>
<gene>
    <name evidence="7 9" type="primary">gloB</name>
    <name evidence="9" type="ORF">GCM10011501_10360</name>
</gene>
<dbReference type="CDD" id="cd07723">
    <property type="entry name" value="hydroxyacylglutathione_hydrolase_MBL-fold"/>
    <property type="match status" value="1"/>
</dbReference>
<comment type="subunit">
    <text evidence="7">Monomer.</text>
</comment>
<feature type="binding site" evidence="7">
    <location>
        <position position="62"/>
    </location>
    <ligand>
        <name>Zn(2+)</name>
        <dbReference type="ChEBI" id="CHEBI:29105"/>
        <label>1</label>
    </ligand>
</feature>